<dbReference type="GO" id="GO:1990547">
    <property type="term" value="P:mitochondrial phosphate ion transmembrane transport"/>
    <property type="evidence" value="ECO:0007669"/>
    <property type="project" value="InterPro"/>
</dbReference>
<evidence type="ECO:0000256" key="7">
    <source>
        <dbReference type="ARBA" id="ARBA00022989"/>
    </source>
</evidence>
<evidence type="ECO:0000313" key="10">
    <source>
        <dbReference type="EMBL" id="CAD7689452.1"/>
    </source>
</evidence>
<organism evidence="10 11">
    <name type="scientific">Nyctereutes procyonoides</name>
    <name type="common">Raccoon dog</name>
    <name type="synonym">Canis procyonoides</name>
    <dbReference type="NCBI Taxonomy" id="34880"/>
    <lineage>
        <taxon>Eukaryota</taxon>
        <taxon>Metazoa</taxon>
        <taxon>Chordata</taxon>
        <taxon>Craniata</taxon>
        <taxon>Vertebrata</taxon>
        <taxon>Euteleostomi</taxon>
        <taxon>Mammalia</taxon>
        <taxon>Eutheria</taxon>
        <taxon>Laurasiatheria</taxon>
        <taxon>Carnivora</taxon>
        <taxon>Caniformia</taxon>
        <taxon>Canidae</taxon>
        <taxon>Nyctereutes</taxon>
    </lineage>
</organism>
<dbReference type="GO" id="GO:0005743">
    <property type="term" value="C:mitochondrial inner membrane"/>
    <property type="evidence" value="ECO:0007669"/>
    <property type="project" value="UniProtKB-SubCell"/>
</dbReference>
<evidence type="ECO:0000256" key="1">
    <source>
        <dbReference type="ARBA" id="ARBA00004448"/>
    </source>
</evidence>
<comment type="caution">
    <text evidence="10">The sequence shown here is derived from an EMBL/GenBank/DDBJ whole genome shotgun (WGS) entry which is preliminary data.</text>
</comment>
<dbReference type="PANTHER" id="PTHR45671">
    <property type="entry name" value="SOLUTE CARRIER FAMILY 25 (MITOCHONDRIAL CARRIER PHOSPHATE CARRIER), MEMBER 3, LIKE-RELATED-RELATED"/>
    <property type="match status" value="1"/>
</dbReference>
<dbReference type="EMBL" id="CAJHUB010000769">
    <property type="protein sequence ID" value="CAD7689452.1"/>
    <property type="molecule type" value="Genomic_DNA"/>
</dbReference>
<evidence type="ECO:0000256" key="2">
    <source>
        <dbReference type="ARBA" id="ARBA00006375"/>
    </source>
</evidence>
<dbReference type="Gene3D" id="1.50.40.10">
    <property type="entry name" value="Mitochondrial carrier domain"/>
    <property type="match status" value="1"/>
</dbReference>
<name>A0A811ZKJ1_NYCPR</name>
<keyword evidence="9" id="KW-0472">Membrane</keyword>
<proteinExistence type="inferred from homology"/>
<keyword evidence="7" id="KW-1133">Transmembrane helix</keyword>
<dbReference type="Proteomes" id="UP000645828">
    <property type="component" value="Unassembled WGS sequence"/>
</dbReference>
<keyword evidence="8" id="KW-0496">Mitochondrion</keyword>
<accession>A0A811ZKJ1</accession>
<evidence type="ECO:0000256" key="5">
    <source>
        <dbReference type="ARBA" id="ARBA00022737"/>
    </source>
</evidence>
<keyword evidence="5" id="KW-0677">Repeat</keyword>
<gene>
    <name evidence="10" type="ORF">NYPRO_LOCUS22246</name>
</gene>
<keyword evidence="3" id="KW-0813">Transport</keyword>
<reference evidence="10" key="1">
    <citation type="submission" date="2020-12" db="EMBL/GenBank/DDBJ databases">
        <authorList>
            <consortium name="Molecular Ecology Group"/>
        </authorList>
    </citation>
    <scope>NUCLEOTIDE SEQUENCE</scope>
    <source>
        <strain evidence="10">TBG_1078</strain>
    </source>
</reference>
<keyword evidence="11" id="KW-1185">Reference proteome</keyword>
<dbReference type="AlphaFoldDB" id="A0A811ZKJ1"/>
<dbReference type="GO" id="GO:0005315">
    <property type="term" value="F:phosphate transmembrane transporter activity"/>
    <property type="evidence" value="ECO:0007669"/>
    <property type="project" value="InterPro"/>
</dbReference>
<evidence type="ECO:0000313" key="11">
    <source>
        <dbReference type="Proteomes" id="UP000645828"/>
    </source>
</evidence>
<dbReference type="InterPro" id="IPR044677">
    <property type="entry name" value="SLC25A3/Pic2/Mir1-like"/>
</dbReference>
<dbReference type="PANTHER" id="PTHR45671:SF8">
    <property type="entry name" value="SOLUTE CARRIER FAMILY 25 MEMBER 3"/>
    <property type="match status" value="1"/>
</dbReference>
<evidence type="ECO:0000256" key="9">
    <source>
        <dbReference type="ARBA" id="ARBA00023136"/>
    </source>
</evidence>
<dbReference type="SUPFAM" id="SSF103506">
    <property type="entry name" value="Mitochondrial carrier"/>
    <property type="match status" value="1"/>
</dbReference>
<comment type="subcellular location">
    <subcellularLocation>
        <location evidence="1">Mitochondrion inner membrane</location>
        <topology evidence="1">Multi-pass membrane protein</topology>
    </subcellularLocation>
</comment>
<evidence type="ECO:0000256" key="3">
    <source>
        <dbReference type="ARBA" id="ARBA00022448"/>
    </source>
</evidence>
<evidence type="ECO:0000256" key="8">
    <source>
        <dbReference type="ARBA" id="ARBA00023128"/>
    </source>
</evidence>
<protein>
    <submittedName>
        <fullName evidence="10">(raccoon dog) hypothetical protein</fullName>
    </submittedName>
</protein>
<sequence>MLSCGRTHTAIVRLHLVKGRVQVDPGRYRGSGSDDGLRGLAPGWAPTLQGLCKFGLYEGFKTRSAELLGPEAAHAWRTSPYPAASASAESFADVALAPMGAVKVRIQTRPLPMGAVKVRIQTRPLPTGAVKVRIQTRIQTRPLHHDEVRLLGAHGGGADARVVPQPQHQCTKAEQLAATFVAAYVAGTFCAVVCPSCTRRRQYGRRSAAQTGLRARVEGPAHPHPRVRRPDCVQWFIYDSVKVHFKLPRPPAAQAPPDQEQQEEWVCQRLGPPLAQGPIHWGIVSRQQCQRVICFVF</sequence>
<keyword evidence="6" id="KW-0999">Mitochondrion inner membrane</keyword>
<comment type="similarity">
    <text evidence="2">Belongs to the mitochondrial carrier (TC 2.A.29) family.</text>
</comment>
<evidence type="ECO:0000256" key="6">
    <source>
        <dbReference type="ARBA" id="ARBA00022792"/>
    </source>
</evidence>
<dbReference type="InterPro" id="IPR023395">
    <property type="entry name" value="MCP_dom_sf"/>
</dbReference>
<keyword evidence="4" id="KW-0812">Transmembrane</keyword>
<evidence type="ECO:0000256" key="4">
    <source>
        <dbReference type="ARBA" id="ARBA00022692"/>
    </source>
</evidence>